<reference evidence="7" key="1">
    <citation type="journal article" date="2018" name="Gigascience">
        <title>Genome assembly of the Pink Ipe (Handroanthus impetiginosus, Bignoniaceae), a highly valued, ecologically keystone Neotropical timber forest tree.</title>
        <authorList>
            <person name="Silva-Junior O.B."/>
            <person name="Grattapaglia D."/>
            <person name="Novaes E."/>
            <person name="Collevatti R.G."/>
        </authorList>
    </citation>
    <scope>NUCLEOTIDE SEQUENCE [LARGE SCALE GENOMIC DNA]</scope>
    <source>
        <strain evidence="7">cv. UFG-1</strain>
    </source>
</reference>
<dbReference type="SUPFAM" id="SSF57903">
    <property type="entry name" value="FYVE/PHD zinc finger"/>
    <property type="match status" value="1"/>
</dbReference>
<keyword evidence="7" id="KW-1185">Reference proteome</keyword>
<organism evidence="6 7">
    <name type="scientific">Handroanthus impetiginosus</name>
    <dbReference type="NCBI Taxonomy" id="429701"/>
    <lineage>
        <taxon>Eukaryota</taxon>
        <taxon>Viridiplantae</taxon>
        <taxon>Streptophyta</taxon>
        <taxon>Embryophyta</taxon>
        <taxon>Tracheophyta</taxon>
        <taxon>Spermatophyta</taxon>
        <taxon>Magnoliopsida</taxon>
        <taxon>eudicotyledons</taxon>
        <taxon>Gunneridae</taxon>
        <taxon>Pentapetalae</taxon>
        <taxon>asterids</taxon>
        <taxon>lamiids</taxon>
        <taxon>Lamiales</taxon>
        <taxon>Bignoniaceae</taxon>
        <taxon>Crescentiina</taxon>
        <taxon>Tabebuia alliance</taxon>
        <taxon>Handroanthus</taxon>
    </lineage>
</organism>
<proteinExistence type="predicted"/>
<sequence>MGRNGEEGGAAECCMCGDYGISSELFTCKHCRFRSQHKYCSNLYPEAESYNICNWCLSQKNDIKGEEKAKRTSPKSSSISQKATKDDIKMNQSKKVLGGLKDIKKASNQMIKIKHTKLPGDRSDGGVSKKIIRRTRSSDAITNRGIIIKQVSRNKVRRYKLLDEVSS</sequence>
<gene>
    <name evidence="6" type="ORF">CDL12_15315</name>
</gene>
<dbReference type="PANTHER" id="PTHR33779">
    <property type="entry name" value="EXPRESSED PROTEIN"/>
    <property type="match status" value="1"/>
</dbReference>
<evidence type="ECO:0000256" key="4">
    <source>
        <dbReference type="SAM" id="MobiDB-lite"/>
    </source>
</evidence>
<dbReference type="Proteomes" id="UP000231279">
    <property type="component" value="Unassembled WGS sequence"/>
</dbReference>
<feature type="domain" description="PHD-type zinc finger plants" evidence="5">
    <location>
        <begin position="14"/>
        <end position="56"/>
    </location>
</feature>
<evidence type="ECO:0000313" key="6">
    <source>
        <dbReference type="EMBL" id="PIN12078.1"/>
    </source>
</evidence>
<keyword evidence="3" id="KW-0862">Zinc</keyword>
<protein>
    <recommendedName>
        <fullName evidence="5">PHD-type zinc finger plants domain-containing protein</fullName>
    </recommendedName>
</protein>
<dbReference type="OrthoDB" id="1935489at2759"/>
<dbReference type="STRING" id="429701.A0A2G9H3H9"/>
<dbReference type="Pfam" id="PF25054">
    <property type="entry name" value="PHD_pln"/>
    <property type="match status" value="1"/>
</dbReference>
<dbReference type="EMBL" id="NKXS01002797">
    <property type="protein sequence ID" value="PIN12078.1"/>
    <property type="molecule type" value="Genomic_DNA"/>
</dbReference>
<accession>A0A2G9H3H9</accession>
<evidence type="ECO:0000256" key="3">
    <source>
        <dbReference type="ARBA" id="ARBA00022833"/>
    </source>
</evidence>
<feature type="region of interest" description="Disordered" evidence="4">
    <location>
        <begin position="66"/>
        <end position="91"/>
    </location>
</feature>
<keyword evidence="1" id="KW-0479">Metal-binding</keyword>
<dbReference type="InterPro" id="IPR056874">
    <property type="entry name" value="PHD_dom_pln"/>
</dbReference>
<evidence type="ECO:0000256" key="2">
    <source>
        <dbReference type="ARBA" id="ARBA00022771"/>
    </source>
</evidence>
<evidence type="ECO:0000313" key="7">
    <source>
        <dbReference type="Proteomes" id="UP000231279"/>
    </source>
</evidence>
<evidence type="ECO:0000259" key="5">
    <source>
        <dbReference type="Pfam" id="PF25054"/>
    </source>
</evidence>
<dbReference type="PANTHER" id="PTHR33779:SF1">
    <property type="entry name" value="EXPRESSED PROTEIN"/>
    <property type="match status" value="1"/>
</dbReference>
<name>A0A2G9H3H9_9LAMI</name>
<dbReference type="InterPro" id="IPR011011">
    <property type="entry name" value="Znf_FYVE_PHD"/>
</dbReference>
<evidence type="ECO:0000256" key="1">
    <source>
        <dbReference type="ARBA" id="ARBA00022723"/>
    </source>
</evidence>
<comment type="caution">
    <text evidence="6">The sequence shown here is derived from an EMBL/GenBank/DDBJ whole genome shotgun (WGS) entry which is preliminary data.</text>
</comment>
<dbReference type="AlphaFoldDB" id="A0A2G9H3H9"/>
<dbReference type="GO" id="GO:0008270">
    <property type="term" value="F:zinc ion binding"/>
    <property type="evidence" value="ECO:0007669"/>
    <property type="project" value="UniProtKB-KW"/>
</dbReference>
<keyword evidence="2" id="KW-0863">Zinc-finger</keyword>